<organism evidence="3 4">
    <name type="scientific">Microdochium bolleyi</name>
    <dbReference type="NCBI Taxonomy" id="196109"/>
    <lineage>
        <taxon>Eukaryota</taxon>
        <taxon>Fungi</taxon>
        <taxon>Dikarya</taxon>
        <taxon>Ascomycota</taxon>
        <taxon>Pezizomycotina</taxon>
        <taxon>Sordariomycetes</taxon>
        <taxon>Xylariomycetidae</taxon>
        <taxon>Xylariales</taxon>
        <taxon>Microdochiaceae</taxon>
        <taxon>Microdochium</taxon>
    </lineage>
</organism>
<sequence length="238" mass="22833">MRSHTLAAAAVMATTALASNTMMMALPRELHVFLPLEVRQAGGGNVSPGQYACHDACGNAILGATGDYCTSQAWITRFEKCMECANDFGIWKWYAEGVTQAAKGCGRDAVPDPADASSSAGGGSTASSTATAGAATTATTAVTTGTTSAAATQGSATGGANSSSSAAAVPSGTSSGAAAPPASATPTVSATIPLVPSSATANNSTATSAIPIAAAGALELNSGLALGVAGVAAFLGAL</sequence>
<dbReference type="InParanoid" id="A0A136J3N8"/>
<evidence type="ECO:0000256" key="1">
    <source>
        <dbReference type="SAM" id="MobiDB-lite"/>
    </source>
</evidence>
<feature type="signal peptide" evidence="2">
    <location>
        <begin position="1"/>
        <end position="18"/>
    </location>
</feature>
<evidence type="ECO:0008006" key="5">
    <source>
        <dbReference type="Google" id="ProtNLM"/>
    </source>
</evidence>
<evidence type="ECO:0000313" key="4">
    <source>
        <dbReference type="Proteomes" id="UP000070501"/>
    </source>
</evidence>
<dbReference type="Proteomes" id="UP000070501">
    <property type="component" value="Unassembled WGS sequence"/>
</dbReference>
<accession>A0A136J3N8</accession>
<name>A0A136J3N8_9PEZI</name>
<feature type="region of interest" description="Disordered" evidence="1">
    <location>
        <begin position="145"/>
        <end position="187"/>
    </location>
</feature>
<evidence type="ECO:0000256" key="2">
    <source>
        <dbReference type="SAM" id="SignalP"/>
    </source>
</evidence>
<dbReference type="OrthoDB" id="4160690at2759"/>
<keyword evidence="4" id="KW-1185">Reference proteome</keyword>
<reference evidence="4" key="1">
    <citation type="submission" date="2016-02" db="EMBL/GenBank/DDBJ databases">
        <title>Draft genome sequence of Microdochium bolleyi, a fungal endophyte of beachgrass.</title>
        <authorList>
            <consortium name="DOE Joint Genome Institute"/>
            <person name="David A.S."/>
            <person name="May G."/>
            <person name="Haridas S."/>
            <person name="Lim J."/>
            <person name="Wang M."/>
            <person name="Labutti K."/>
            <person name="Lipzen A."/>
            <person name="Barry K."/>
            <person name="Grigoriev I.V."/>
        </authorList>
    </citation>
    <scope>NUCLEOTIDE SEQUENCE [LARGE SCALE GENOMIC DNA]</scope>
    <source>
        <strain evidence="4">J235TASD1</strain>
    </source>
</reference>
<gene>
    <name evidence="3" type="ORF">Micbo1qcDRAFT_194777</name>
</gene>
<feature type="chain" id="PRO_5007293418" description="Extracellular membrane protein CFEM domain-containing protein" evidence="2">
    <location>
        <begin position="19"/>
        <end position="238"/>
    </location>
</feature>
<dbReference type="AlphaFoldDB" id="A0A136J3N8"/>
<protein>
    <recommendedName>
        <fullName evidence="5">Extracellular membrane protein CFEM domain-containing protein</fullName>
    </recommendedName>
</protein>
<feature type="region of interest" description="Disordered" evidence="1">
    <location>
        <begin position="109"/>
        <end position="132"/>
    </location>
</feature>
<dbReference type="EMBL" id="KQ964249">
    <property type="protein sequence ID" value="KXJ91724.1"/>
    <property type="molecule type" value="Genomic_DNA"/>
</dbReference>
<keyword evidence="2" id="KW-0732">Signal</keyword>
<evidence type="ECO:0000313" key="3">
    <source>
        <dbReference type="EMBL" id="KXJ91724.1"/>
    </source>
</evidence>
<proteinExistence type="predicted"/>